<reference evidence="2" key="1">
    <citation type="submission" date="2020-03" db="EMBL/GenBank/DDBJ databases">
        <title>The deep terrestrial virosphere.</title>
        <authorList>
            <person name="Holmfeldt K."/>
            <person name="Nilsson E."/>
            <person name="Simone D."/>
            <person name="Lopez-Fernandez M."/>
            <person name="Wu X."/>
            <person name="de Brujin I."/>
            <person name="Lundin D."/>
            <person name="Andersson A."/>
            <person name="Bertilsson S."/>
            <person name="Dopson M."/>
        </authorList>
    </citation>
    <scope>NUCLEOTIDE SEQUENCE</scope>
    <source>
        <strain evidence="2">MM415A02607</strain>
        <strain evidence="1">MM415B01502</strain>
    </source>
</reference>
<gene>
    <name evidence="2" type="ORF">MM415A02607_0010</name>
    <name evidence="1" type="ORF">MM415B01502_0015</name>
</gene>
<evidence type="ECO:0000313" key="2">
    <source>
        <dbReference type="EMBL" id="QJA72804.1"/>
    </source>
</evidence>
<dbReference type="AlphaFoldDB" id="A0A6M3JRZ7"/>
<protein>
    <submittedName>
        <fullName evidence="2">Uncharacterized protein</fullName>
    </submittedName>
</protein>
<proteinExistence type="predicted"/>
<dbReference type="EMBL" id="MT141308">
    <property type="protein sequence ID" value="QJA58102.1"/>
    <property type="molecule type" value="Genomic_DNA"/>
</dbReference>
<dbReference type="EMBL" id="MT141979">
    <property type="protein sequence ID" value="QJA72804.1"/>
    <property type="molecule type" value="Genomic_DNA"/>
</dbReference>
<evidence type="ECO:0000313" key="1">
    <source>
        <dbReference type="EMBL" id="QJA58102.1"/>
    </source>
</evidence>
<organism evidence="2">
    <name type="scientific">viral metagenome</name>
    <dbReference type="NCBI Taxonomy" id="1070528"/>
    <lineage>
        <taxon>unclassified sequences</taxon>
        <taxon>metagenomes</taxon>
        <taxon>organismal metagenomes</taxon>
    </lineage>
</organism>
<name>A0A6M3JRZ7_9ZZZZ</name>
<sequence>MAKLSDVRIAFEIEPVVKLFCRNIDCRFNMTKRPNAGAFCSLKVLEIDETGRCKMMEE</sequence>
<accession>A0A6M3JRZ7</accession>